<evidence type="ECO:0000256" key="1">
    <source>
        <dbReference type="ARBA" id="ARBA00001946"/>
    </source>
</evidence>
<evidence type="ECO:0000256" key="3">
    <source>
        <dbReference type="ARBA" id="ARBA00022573"/>
    </source>
</evidence>
<evidence type="ECO:0000256" key="4">
    <source>
        <dbReference type="ARBA" id="ARBA00022598"/>
    </source>
</evidence>
<dbReference type="PANTHER" id="PTHR43873">
    <property type="entry name" value="COBYRINATE A,C-DIAMIDE SYNTHASE"/>
    <property type="match status" value="1"/>
</dbReference>
<gene>
    <name evidence="9" type="primary">cbiA</name>
    <name evidence="12" type="ORF">SAMN05421721_10530</name>
</gene>
<dbReference type="PANTHER" id="PTHR43873:SF1">
    <property type="entry name" value="COBYRINATE A,C-DIAMIDE SYNTHASE"/>
    <property type="match status" value="1"/>
</dbReference>
<feature type="domain" description="CobB/CobQ-like glutamine amidotransferase" evidence="11">
    <location>
        <begin position="236"/>
        <end position="417"/>
    </location>
</feature>
<comment type="domain">
    <text evidence="9">Comprises of two domains. The C-terminal domain contains the binding site for glutamine and catalyzes the hydrolysis of this substrate to glutamate and ammonia. The N-terminal domain is anticipated to bind ATP and cobyrinate and catalyzes the ultimate synthesis of the diamide product. The ammonia produced via the glutaminase domain is probably translocated to the adjacent domain via a molecular tunnel, where it reacts with an activated intermediate.</text>
</comment>
<dbReference type="GO" id="GO:0009236">
    <property type="term" value="P:cobalamin biosynthetic process"/>
    <property type="evidence" value="ECO:0007669"/>
    <property type="project" value="UniProtKB-UniRule"/>
</dbReference>
<dbReference type="UniPathway" id="UPA00148">
    <property type="reaction ID" value="UER00231"/>
</dbReference>
<comment type="similarity">
    <text evidence="2">Belongs to the CobB/CobQ family. CobQ subfamily.</text>
</comment>
<dbReference type="InterPro" id="IPR004484">
    <property type="entry name" value="CbiA/CobB_synth"/>
</dbReference>
<protein>
    <recommendedName>
        <fullName evidence="9">Cobyrinate a,c-diamide synthase</fullName>
        <ecNumber evidence="9">6.3.5.11</ecNumber>
    </recommendedName>
    <alternativeName>
        <fullName evidence="9">Cobyrinic acid a,c-diamide synthetase</fullName>
    </alternativeName>
</protein>
<dbReference type="AlphaFoldDB" id="A0A1I4QPV6"/>
<dbReference type="GO" id="GO:0042242">
    <property type="term" value="F:cobyrinic acid a,c-diamide synthase activity"/>
    <property type="evidence" value="ECO:0007669"/>
    <property type="project" value="UniProtKB-UniRule"/>
</dbReference>
<dbReference type="EC" id="6.3.5.11" evidence="9"/>
<dbReference type="CDD" id="cd03130">
    <property type="entry name" value="GATase1_CobB"/>
    <property type="match status" value="1"/>
</dbReference>
<keyword evidence="5 9" id="KW-0547">Nucleotide-binding</keyword>
<comment type="miscellaneous">
    <text evidence="9">The a and c carboxylates of cobyrinate are activated for nucleophilic attack via formation of a phosphorylated intermediate by ATP. CbiA catalyzes first the amidation of the c-carboxylate, and then that of the a-carboxylate.</text>
</comment>
<comment type="cofactor">
    <cofactor evidence="1 9">
        <name>Mg(2+)</name>
        <dbReference type="ChEBI" id="CHEBI:18420"/>
    </cofactor>
</comment>
<evidence type="ECO:0000259" key="10">
    <source>
        <dbReference type="Pfam" id="PF01656"/>
    </source>
</evidence>
<comment type="similarity">
    <text evidence="9">Belongs to the CobB/CbiA family.</text>
</comment>
<dbReference type="Pfam" id="PF01656">
    <property type="entry name" value="CbiA"/>
    <property type="match status" value="1"/>
</dbReference>
<evidence type="ECO:0000256" key="7">
    <source>
        <dbReference type="ARBA" id="ARBA00022842"/>
    </source>
</evidence>
<keyword evidence="6 9" id="KW-0067">ATP-binding</keyword>
<dbReference type="InterPro" id="IPR029062">
    <property type="entry name" value="Class_I_gatase-like"/>
</dbReference>
<dbReference type="STRING" id="195064.SAMN05421721_10530"/>
<dbReference type="HAMAP" id="MF_00027">
    <property type="entry name" value="CobB_CbiA"/>
    <property type="match status" value="1"/>
</dbReference>
<keyword evidence="13" id="KW-1185">Reference proteome</keyword>
<evidence type="ECO:0000259" key="11">
    <source>
        <dbReference type="Pfam" id="PF07685"/>
    </source>
</evidence>
<evidence type="ECO:0000256" key="5">
    <source>
        <dbReference type="ARBA" id="ARBA00022741"/>
    </source>
</evidence>
<organism evidence="12 13">
    <name type="scientific">Ectothiorhodospira mobilis</name>
    <dbReference type="NCBI Taxonomy" id="195064"/>
    <lineage>
        <taxon>Bacteria</taxon>
        <taxon>Pseudomonadati</taxon>
        <taxon>Pseudomonadota</taxon>
        <taxon>Gammaproteobacteria</taxon>
        <taxon>Chromatiales</taxon>
        <taxon>Ectothiorhodospiraceae</taxon>
        <taxon>Ectothiorhodospira</taxon>
    </lineage>
</organism>
<dbReference type="SUPFAM" id="SSF52540">
    <property type="entry name" value="P-loop containing nucleoside triphosphate hydrolases"/>
    <property type="match status" value="1"/>
</dbReference>
<dbReference type="EMBL" id="FOUO01000005">
    <property type="protein sequence ID" value="SFM41746.1"/>
    <property type="molecule type" value="Genomic_DNA"/>
</dbReference>
<evidence type="ECO:0000256" key="2">
    <source>
        <dbReference type="ARBA" id="ARBA00006205"/>
    </source>
</evidence>
<sequence length="432" mass="46162">MRHCPALLVTAPASGQGKTTVTAALARYHRNRGRRVRVFKTGPDFLDPMIHQRASGAPVYVADLWMTGEADIRRRLYAAAGEADLILVEGVMGLFDGHPSSADLAARFGIPVMPAISGAAMAQTFAALAHGLATYRAEVPFAGVFANRVSGERHYALLTEGLPAGRPAFGYLPRSADTALPSRHLGLVQAAEIADLDRRLDAAAEQLVWKAPGLPPAVAFAPEETPPPPRHLAGRRIAVARDAAFAFLYPANLDLLREMGAELHFFSPVQGDGLPQGTQAVYLPGGYPELHLEALAANERLKRDLAAHAAAGRPLLAECGGMLYLLERLEDTEGQGADLVGLLPGQARMQGRLAALGPQEVTLPEGVFRGHTFHHSAMHSPLEPIARARCPNGRDTAEAVYRKGAVTASYVHLYFPADPQGTARLFTGEGRT</sequence>
<evidence type="ECO:0000256" key="8">
    <source>
        <dbReference type="ARBA" id="ARBA00022962"/>
    </source>
</evidence>
<dbReference type="OrthoDB" id="9764035at2"/>
<keyword evidence="3 9" id="KW-0169">Cobalamin biosynthesis</keyword>
<feature type="site" description="Increases nucleophilicity of active site Cys" evidence="9">
    <location>
        <position position="412"/>
    </location>
</feature>
<name>A0A1I4QPV6_ECTMO</name>
<dbReference type="InterPro" id="IPR002586">
    <property type="entry name" value="CobQ/CobB/MinD/ParA_Nub-bd_dom"/>
</dbReference>
<comment type="pathway">
    <text evidence="9">Cofactor biosynthesis; adenosylcobalamin biosynthesis; cob(II)yrinate a,c-diamide from sirohydrochlorin (anaerobic route): step 10/10.</text>
</comment>
<dbReference type="Gene3D" id="3.40.50.300">
    <property type="entry name" value="P-loop containing nucleotide triphosphate hydrolases"/>
    <property type="match status" value="2"/>
</dbReference>
<proteinExistence type="inferred from homology"/>
<reference evidence="12 13" key="1">
    <citation type="submission" date="2016-10" db="EMBL/GenBank/DDBJ databases">
        <authorList>
            <person name="de Groot N.N."/>
        </authorList>
    </citation>
    <scope>NUCLEOTIDE SEQUENCE [LARGE SCALE GENOMIC DNA]</scope>
    <source>
        <strain evidence="12 13">DSM 4180</strain>
    </source>
</reference>
<evidence type="ECO:0000313" key="12">
    <source>
        <dbReference type="EMBL" id="SFM41746.1"/>
    </source>
</evidence>
<dbReference type="Gene3D" id="3.40.50.880">
    <property type="match status" value="1"/>
</dbReference>
<keyword evidence="8 9" id="KW-0315">Glutamine amidotransferase</keyword>
<dbReference type="InterPro" id="IPR027417">
    <property type="entry name" value="P-loop_NTPase"/>
</dbReference>
<dbReference type="Proteomes" id="UP000199556">
    <property type="component" value="Unassembled WGS sequence"/>
</dbReference>
<dbReference type="NCBIfam" id="NF002204">
    <property type="entry name" value="PRK01077.1"/>
    <property type="match status" value="1"/>
</dbReference>
<dbReference type="GO" id="GO:0005524">
    <property type="term" value="F:ATP binding"/>
    <property type="evidence" value="ECO:0007669"/>
    <property type="project" value="UniProtKB-UniRule"/>
</dbReference>
<evidence type="ECO:0000256" key="6">
    <source>
        <dbReference type="ARBA" id="ARBA00022840"/>
    </source>
</evidence>
<comment type="catalytic activity">
    <reaction evidence="9">
        <text>cob(II)yrinate + 2 L-glutamine + 2 ATP + 2 H2O = cob(II)yrinate a,c diamide + 2 L-glutamate + 2 ADP + 2 phosphate + 2 H(+)</text>
        <dbReference type="Rhea" id="RHEA:26289"/>
        <dbReference type="ChEBI" id="CHEBI:15377"/>
        <dbReference type="ChEBI" id="CHEBI:15378"/>
        <dbReference type="ChEBI" id="CHEBI:29985"/>
        <dbReference type="ChEBI" id="CHEBI:30616"/>
        <dbReference type="ChEBI" id="CHEBI:43474"/>
        <dbReference type="ChEBI" id="CHEBI:58359"/>
        <dbReference type="ChEBI" id="CHEBI:58537"/>
        <dbReference type="ChEBI" id="CHEBI:58894"/>
        <dbReference type="ChEBI" id="CHEBI:456216"/>
        <dbReference type="EC" id="6.3.5.11"/>
    </reaction>
</comment>
<keyword evidence="7 9" id="KW-0460">Magnesium</keyword>
<dbReference type="Pfam" id="PF07685">
    <property type="entry name" value="GATase_3"/>
    <property type="match status" value="1"/>
</dbReference>
<comment type="function">
    <text evidence="9">Catalyzes the ATP-dependent amidation of the two carboxylate groups at positions a and c of cobyrinate, using either L-glutamine or ammonia as the nitrogen source.</text>
</comment>
<evidence type="ECO:0000256" key="9">
    <source>
        <dbReference type="HAMAP-Rule" id="MF_00027"/>
    </source>
</evidence>
<evidence type="ECO:0000313" key="13">
    <source>
        <dbReference type="Proteomes" id="UP000199556"/>
    </source>
</evidence>
<accession>A0A1I4QPV6</accession>
<feature type="active site" description="Nucleophile" evidence="9">
    <location>
        <position position="319"/>
    </location>
</feature>
<dbReference type="SUPFAM" id="SSF52317">
    <property type="entry name" value="Class I glutamine amidotransferase-like"/>
    <property type="match status" value="1"/>
</dbReference>
<dbReference type="RefSeq" id="WP_090484185.1">
    <property type="nucleotide sequence ID" value="NZ_FOUO01000005.1"/>
</dbReference>
<dbReference type="PROSITE" id="PS51274">
    <property type="entry name" value="GATASE_COBBQ"/>
    <property type="match status" value="1"/>
</dbReference>
<keyword evidence="4 9" id="KW-0436">Ligase</keyword>
<feature type="domain" description="CobQ/CobB/MinD/ParA nucleotide binding" evidence="10">
    <location>
        <begin position="8"/>
        <end position="185"/>
    </location>
</feature>
<dbReference type="InterPro" id="IPR011698">
    <property type="entry name" value="GATase_3"/>
</dbReference>